<gene>
    <name evidence="1" type="ORF">HYN46_16800</name>
    <name evidence="2" type="ORF">HYN46_17045</name>
</gene>
<dbReference type="KEGG" id="mbah:HYN46_17045"/>
<evidence type="ECO:0000313" key="3">
    <source>
        <dbReference type="Proteomes" id="UP000253940"/>
    </source>
</evidence>
<dbReference type="EMBL" id="CP031222">
    <property type="protein sequence ID" value="AXI04392.1"/>
    <property type="molecule type" value="Genomic_DNA"/>
</dbReference>
<protein>
    <submittedName>
        <fullName evidence="1">Uncharacterized protein</fullName>
    </submittedName>
</protein>
<proteinExistence type="predicted"/>
<dbReference type="KEGG" id="mbah:HYN46_16800"/>
<name>A0A345PAN9_9GAMM</name>
<evidence type="ECO:0000313" key="2">
    <source>
        <dbReference type="EMBL" id="AXI04392.1"/>
    </source>
</evidence>
<evidence type="ECO:0000313" key="1">
    <source>
        <dbReference type="EMBL" id="AXI04348.1"/>
    </source>
</evidence>
<sequence>MSNSIRLRELKIKWMDAGITKPETLEILILQDERIAELEGAIHKVMDASLTDINIAFLTDINNALTELFALIKDKPHAPT</sequence>
<dbReference type="EMBL" id="CP031222">
    <property type="protein sequence ID" value="AXI04348.1"/>
    <property type="molecule type" value="Genomic_DNA"/>
</dbReference>
<dbReference type="RefSeq" id="WP_114900456.1">
    <property type="nucleotide sequence ID" value="NZ_CP031222.1"/>
</dbReference>
<keyword evidence="3" id="KW-1185">Reference proteome</keyword>
<dbReference type="AlphaFoldDB" id="A0A345PAN9"/>
<organism evidence="1 3">
    <name type="scientific">Aquirhabdus parva</name>
    <dbReference type="NCBI Taxonomy" id="2283318"/>
    <lineage>
        <taxon>Bacteria</taxon>
        <taxon>Pseudomonadati</taxon>
        <taxon>Pseudomonadota</taxon>
        <taxon>Gammaproteobacteria</taxon>
        <taxon>Moraxellales</taxon>
        <taxon>Moraxellaceae</taxon>
        <taxon>Aquirhabdus</taxon>
    </lineage>
</organism>
<reference evidence="1 3" key="1">
    <citation type="submission" date="2018-07" db="EMBL/GenBank/DDBJ databases">
        <title>Genome sequencing of Moraxellaceae gen. HYN0046.</title>
        <authorList>
            <person name="Kim M."/>
            <person name="Yi H."/>
        </authorList>
    </citation>
    <scope>NUCLEOTIDE SEQUENCE [LARGE SCALE GENOMIC DNA]</scope>
    <source>
        <strain evidence="1 3">HYN0046</strain>
    </source>
</reference>
<dbReference type="Proteomes" id="UP000253940">
    <property type="component" value="Chromosome"/>
</dbReference>
<accession>A0A345PAN9</accession>